<protein>
    <submittedName>
        <fullName evidence="1">Uncharacterized protein</fullName>
    </submittedName>
</protein>
<proteinExistence type="predicted"/>
<dbReference type="EMBL" id="JAAOAS010000127">
    <property type="protein sequence ID" value="KAF5591859.1"/>
    <property type="molecule type" value="Genomic_DNA"/>
</dbReference>
<comment type="caution">
    <text evidence="1">The sequence shown here is derived from an EMBL/GenBank/DDBJ whole genome shotgun (WGS) entry which is preliminary data.</text>
</comment>
<gene>
    <name evidence="1" type="ORF">FPCIR_5927</name>
</gene>
<keyword evidence="2" id="KW-1185">Reference proteome</keyword>
<accession>A0A8H5UMN5</accession>
<reference evidence="1 2" key="1">
    <citation type="submission" date="2020-05" db="EMBL/GenBank/DDBJ databases">
        <title>Identification and distribution of gene clusters putatively required for synthesis of sphingolipid metabolism inhibitors in phylogenetically diverse species of the filamentous fungus Fusarium.</title>
        <authorList>
            <person name="Kim H.-S."/>
            <person name="Busman M."/>
            <person name="Brown D.W."/>
            <person name="Divon H."/>
            <person name="Uhlig S."/>
            <person name="Proctor R.H."/>
        </authorList>
    </citation>
    <scope>NUCLEOTIDE SEQUENCE [LARGE SCALE GENOMIC DNA]</scope>
    <source>
        <strain evidence="1 2">NRRL 36939</strain>
    </source>
</reference>
<sequence length="85" mass="10020">MCSTITINMYCKRCNKYLGNTVDIQKCESARRRGHSHHANRNHERRTETYRLNWTQCEACQYEYSVYCDAIRSGVPYPAPNPPFN</sequence>
<name>A0A8H5UMN5_9HYPO</name>
<organism evidence="1 2">
    <name type="scientific">Fusarium pseudocircinatum</name>
    <dbReference type="NCBI Taxonomy" id="56676"/>
    <lineage>
        <taxon>Eukaryota</taxon>
        <taxon>Fungi</taxon>
        <taxon>Dikarya</taxon>
        <taxon>Ascomycota</taxon>
        <taxon>Pezizomycotina</taxon>
        <taxon>Sordariomycetes</taxon>
        <taxon>Hypocreomycetidae</taxon>
        <taxon>Hypocreales</taxon>
        <taxon>Nectriaceae</taxon>
        <taxon>Fusarium</taxon>
        <taxon>Fusarium fujikuroi species complex</taxon>
    </lineage>
</organism>
<dbReference type="AlphaFoldDB" id="A0A8H5UMN5"/>
<evidence type="ECO:0000313" key="1">
    <source>
        <dbReference type="EMBL" id="KAF5591859.1"/>
    </source>
</evidence>
<dbReference type="Proteomes" id="UP000546213">
    <property type="component" value="Unassembled WGS sequence"/>
</dbReference>
<evidence type="ECO:0000313" key="2">
    <source>
        <dbReference type="Proteomes" id="UP000546213"/>
    </source>
</evidence>
<dbReference type="OrthoDB" id="5063117at2759"/>